<dbReference type="PANTHER" id="PTHR35580:SF1">
    <property type="entry name" value="PHYTASE-LIKE DOMAIN-CONTAINING PROTEIN"/>
    <property type="match status" value="1"/>
</dbReference>
<dbReference type="InterPro" id="IPR057708">
    <property type="entry name" value="DUF7948"/>
</dbReference>
<evidence type="ECO:0000313" key="3">
    <source>
        <dbReference type="Proteomes" id="UP000663929"/>
    </source>
</evidence>
<sequence length="1095" mass="117480">MNFYSGPRERWRTGLVPHQGLVFEQVWPGVDVTFEIRDNRLYQKWRVRPGTTGRSWAFDLGAEALKSNAEGSLEATFESRRLVIPKPRAWQGSGTARTELKLSFEVQEGRYAVVRVEGGDPETGWDIDFGLNWLHLFGGHGSPDPIQNMVCDGDRYCFFLATAGTWESVTLSKWDTQERRLVFSSRFSGLVGSEGTALTLTSDGDPIFSTSLFFGEHPTASGGYDTRSGSGDFYIGRLDGETGRSVAGTYTGEEGESWTEHLALDILELADGRIALTGWTQREDFPVTDDAFDGTFNGSRDAFLAIFDKDFTDLQYSTFLGGISNDHGVALALDEAENLVVLGSTRSHDLPTTFGVLSEDALGGTDGFLAKFSPAEHRFLWMTYFGGWDEEVPGNLIVNREGLFVVGTTRSPNFPTTTDALGQQLSGISDGFLMQLSGDGDALIHGTFLGGSRNDGIQDLHRDVGGRLWLCGTSESDDFPVTANSVQSQRDGGEDIWFARWDPAVKHVDYASYLGGVNADDPAGIAALGSGQVILAGGTASRDFPVTDDAEDLFLEGSSSGFVSHVDVVRGTLGYSTFLDQSGWDTIVDLEQDASGMLIAAGLTDSAFFPVSDHAPDPTFLARSVEAFVMRFDPTTGEPLFTTFLGGTLDEKVAGIDLDDRGTLYLAGSTASIDFPVTADAAFSTLQHPRAGFSAKIDPVTGTLGFSTYLPPGNDPDSFGFEPRALAVDPSGRTWLTGGTSQRGLPTTANAFDSAFEGEAGEVYLCALSADGTEFEFGSYLGGSEDDASHDLALDAQGGLYVGGVTCSTDFPVTSGVFDESYNGDCDGFLAKVSISDGSLRFATYLGGSEHDVLKAMALDRNDRPVLAIRTATTELPASAAAFSQGHPYSFFHTYVGKIDPNGSEITRGTYLGSIVLSEYADANLLMGREDRILLVGRADGCNPQFTPGVPFPSNCGFLTFPSILTHLRADLSDLIYAGSVPAGTWVNSAVWDGDDTYYIAGSSALPETHPLFPGEPSLGRGIADGLVASMDLGCIPPSLSGNAPTSVLDLVQVITDEGRCPDGVTCPGDWRRDGTIQYGDFWILFPYWAKEFCP</sequence>
<organism evidence="2 3">
    <name type="scientific">Sulfidibacter corallicola</name>
    <dbReference type="NCBI Taxonomy" id="2818388"/>
    <lineage>
        <taxon>Bacteria</taxon>
        <taxon>Pseudomonadati</taxon>
        <taxon>Acidobacteriota</taxon>
        <taxon>Holophagae</taxon>
        <taxon>Acanthopleuribacterales</taxon>
        <taxon>Acanthopleuribacteraceae</taxon>
        <taxon>Sulfidibacter</taxon>
    </lineage>
</organism>
<feature type="domain" description="DUF7948" evidence="1">
    <location>
        <begin position="2"/>
        <end position="110"/>
    </location>
</feature>
<dbReference type="PANTHER" id="PTHR35580">
    <property type="entry name" value="CELL SURFACE GLYCOPROTEIN (S-LAYER PROTEIN)-LIKE PROTEIN"/>
    <property type="match status" value="1"/>
</dbReference>
<dbReference type="Pfam" id="PF25778">
    <property type="entry name" value="DUF7948"/>
    <property type="match status" value="1"/>
</dbReference>
<name>A0A8A4TLL9_SULCO</name>
<dbReference type="InterPro" id="IPR052918">
    <property type="entry name" value="Motility_Chemotaxis_Reg"/>
</dbReference>
<dbReference type="EMBL" id="CP071793">
    <property type="protein sequence ID" value="QTD49781.1"/>
    <property type="molecule type" value="Genomic_DNA"/>
</dbReference>
<evidence type="ECO:0000313" key="2">
    <source>
        <dbReference type="EMBL" id="QTD49781.1"/>
    </source>
</evidence>
<protein>
    <recommendedName>
        <fullName evidence="1">DUF7948 domain-containing protein</fullName>
    </recommendedName>
</protein>
<dbReference type="Proteomes" id="UP000663929">
    <property type="component" value="Chromosome"/>
</dbReference>
<proteinExistence type="predicted"/>
<gene>
    <name evidence="2" type="ORF">J3U87_29715</name>
</gene>
<keyword evidence="3" id="KW-1185">Reference proteome</keyword>
<reference evidence="2" key="1">
    <citation type="submission" date="2021-03" db="EMBL/GenBank/DDBJ databases">
        <title>Acanthopleuribacteraceae sp. M133.</title>
        <authorList>
            <person name="Wang G."/>
        </authorList>
    </citation>
    <scope>NUCLEOTIDE SEQUENCE</scope>
    <source>
        <strain evidence="2">M133</strain>
    </source>
</reference>
<dbReference type="AlphaFoldDB" id="A0A8A4TLL9"/>
<evidence type="ECO:0000259" key="1">
    <source>
        <dbReference type="Pfam" id="PF25778"/>
    </source>
</evidence>
<dbReference type="RefSeq" id="WP_237379411.1">
    <property type="nucleotide sequence ID" value="NZ_CP071793.1"/>
</dbReference>
<dbReference type="KEGG" id="scor:J3U87_29715"/>
<accession>A0A8A4TLL9</accession>